<dbReference type="AlphaFoldDB" id="X6P9L4"/>
<dbReference type="EMBL" id="ASPP01002306">
    <property type="protein sequence ID" value="ETO34759.1"/>
    <property type="molecule type" value="Genomic_DNA"/>
</dbReference>
<comment type="caution">
    <text evidence="1">The sequence shown here is derived from an EMBL/GenBank/DDBJ whole genome shotgun (WGS) entry which is preliminary data.</text>
</comment>
<gene>
    <name evidence="1" type="ORF">RFI_02336</name>
</gene>
<protein>
    <submittedName>
        <fullName evidence="1">Uncharacterized protein</fullName>
    </submittedName>
</protein>
<evidence type="ECO:0000313" key="2">
    <source>
        <dbReference type="Proteomes" id="UP000023152"/>
    </source>
</evidence>
<organism evidence="1 2">
    <name type="scientific">Reticulomyxa filosa</name>
    <dbReference type="NCBI Taxonomy" id="46433"/>
    <lineage>
        <taxon>Eukaryota</taxon>
        <taxon>Sar</taxon>
        <taxon>Rhizaria</taxon>
        <taxon>Retaria</taxon>
        <taxon>Foraminifera</taxon>
        <taxon>Monothalamids</taxon>
        <taxon>Reticulomyxidae</taxon>
        <taxon>Reticulomyxa</taxon>
    </lineage>
</organism>
<accession>X6P9L4</accession>
<name>X6P9L4_RETFI</name>
<dbReference type="Proteomes" id="UP000023152">
    <property type="component" value="Unassembled WGS sequence"/>
</dbReference>
<sequence length="804" mass="94262">MARNESRILKQRKLFLTNSSFLTLLSQSEATDTSNTCSQSLLLSFGSDTSCSSRPQKIQQLDQLKKQQEERAAAKRAYFEWLKQPPTTQELEEISKKKGDLQRQYDNNEVVWVRLKLRNTEIANEKKENDTGKLNQEQGEIKYCWWPGIIKLESETKAKCRTTMKMKKIPVRLLTALYFQKNDEANQKGAINENNIISLGLPSIETKNEHYVNDDGNDGNDNDKFMESEASPSEIKAFVDSVIEQMRKLQTKYLQTDFTIVTSRTWILPYMALSSQQTLKALKWLMKWHVHPLQLHPKYELFYVLLPYLLQRHTKIEHTLAKSMQARIWGHGQLCEYQNRDIQNEDTQNVNTPNIDTQNKDNEEMIFLKHLCEAIEWRDTAIDNKWKVWMMRQWKVSVINADRLMRRSTYYEHISKKEEADFWVGDVDFTYFCGMAVVVRGPPSFVYFHNGDLGQSDPSSNVDSNTNCSNDVRILNMWWPGIVLRPSLPSTIYLDSNDDSSKHGLVLVKLLKLKKEAWYPREQVIPWPYYSFTGMHCPLPNWKHMFEIIPKRELLVLRSHTKLFQRLQHIVQQIDYSVFLERKGDGKSKSFGKKHKISLERMFTVYLKFEYVFLLKYWCQIITKNPALLENTVPLLLEISRDPSMKIDRVSLEQAIQILTNVEDVSSKNTLFQAIATMNDTIFQYIQHKNDCALYQKEGWKNVHLTTYQLHQISYLPHQSLWKHLCSSFQPLTDSNRGTKKLKHEQNPMLCQFTHNDIVTVGSFNLEEEWNQTMVRIQSDLFALKKHQSLVYQLFACKPQTGSR</sequence>
<keyword evidence="2" id="KW-1185">Reference proteome</keyword>
<evidence type="ECO:0000313" key="1">
    <source>
        <dbReference type="EMBL" id="ETO34759.1"/>
    </source>
</evidence>
<proteinExistence type="predicted"/>
<reference evidence="1 2" key="1">
    <citation type="journal article" date="2013" name="Curr. Biol.">
        <title>The Genome of the Foraminiferan Reticulomyxa filosa.</title>
        <authorList>
            <person name="Glockner G."/>
            <person name="Hulsmann N."/>
            <person name="Schleicher M."/>
            <person name="Noegel A.A."/>
            <person name="Eichinger L."/>
            <person name="Gallinger C."/>
            <person name="Pawlowski J."/>
            <person name="Sierra R."/>
            <person name="Euteneuer U."/>
            <person name="Pillet L."/>
            <person name="Moustafa A."/>
            <person name="Platzer M."/>
            <person name="Groth M."/>
            <person name="Szafranski K."/>
            <person name="Schliwa M."/>
        </authorList>
    </citation>
    <scope>NUCLEOTIDE SEQUENCE [LARGE SCALE GENOMIC DNA]</scope>
</reference>